<accession>A0A143WRX9</accession>
<keyword evidence="1" id="KW-0812">Transmembrane</keyword>
<evidence type="ECO:0000313" key="2">
    <source>
        <dbReference type="EMBL" id="CUX96505.1"/>
    </source>
</evidence>
<keyword evidence="1" id="KW-0472">Membrane</keyword>
<protein>
    <submittedName>
        <fullName evidence="2">Uncharacterized protein</fullName>
    </submittedName>
</protein>
<dbReference type="KEGG" id="den:MHIR_DE00173"/>
<organism evidence="2 3">
    <name type="scientific">Candidatus Doolittlea endobia</name>
    <dbReference type="NCBI Taxonomy" id="1778262"/>
    <lineage>
        <taxon>Bacteria</taxon>
        <taxon>Pseudomonadati</taxon>
        <taxon>Pseudomonadota</taxon>
        <taxon>Gammaproteobacteria</taxon>
        <taxon>Enterobacterales</taxon>
        <taxon>Enterobacteriaceae</taxon>
        <taxon>Candidatus Doolittlea</taxon>
    </lineage>
</organism>
<evidence type="ECO:0000256" key="1">
    <source>
        <dbReference type="SAM" id="Phobius"/>
    </source>
</evidence>
<reference evidence="3" key="1">
    <citation type="submission" date="2016-01" db="EMBL/GenBank/DDBJ databases">
        <authorList>
            <person name="Husnik F."/>
        </authorList>
    </citation>
    <scope>NUCLEOTIDE SEQUENCE [LARGE SCALE GENOMIC DNA]</scope>
</reference>
<proteinExistence type="predicted"/>
<keyword evidence="3" id="KW-1185">Reference proteome</keyword>
<dbReference type="AlphaFoldDB" id="A0A143WRX9"/>
<gene>
    <name evidence="2" type="ORF">MHIR_DE00173</name>
</gene>
<keyword evidence="1" id="KW-1133">Transmembrane helix</keyword>
<sequence>MVCVNNIILRAIFIYIVVNVPMLLVLFGVLGAYQLSERPSLPPGTIKADTFNYDFL</sequence>
<name>A0A143WRX9_9ENTR</name>
<dbReference type="Proteomes" id="UP000095322">
    <property type="component" value="Chromosome I"/>
</dbReference>
<feature type="transmembrane region" description="Helical" evidence="1">
    <location>
        <begin position="12"/>
        <end position="33"/>
    </location>
</feature>
<evidence type="ECO:0000313" key="3">
    <source>
        <dbReference type="Proteomes" id="UP000095322"/>
    </source>
</evidence>
<dbReference type="EMBL" id="LN999833">
    <property type="protein sequence ID" value="CUX96505.1"/>
    <property type="molecule type" value="Genomic_DNA"/>
</dbReference>